<evidence type="ECO:0000256" key="1">
    <source>
        <dbReference type="ARBA" id="ARBA00004123"/>
    </source>
</evidence>
<dbReference type="AlphaFoldDB" id="W4KEN2"/>
<dbReference type="RefSeq" id="XP_009543972.1">
    <property type="nucleotide sequence ID" value="XM_009545677.1"/>
</dbReference>
<accession>W4KEN2</accession>
<dbReference type="Proteomes" id="UP000030671">
    <property type="component" value="Unassembled WGS sequence"/>
</dbReference>
<dbReference type="GO" id="GO:0006367">
    <property type="term" value="P:transcription initiation at RNA polymerase II promoter"/>
    <property type="evidence" value="ECO:0007669"/>
    <property type="project" value="TreeGrafter"/>
</dbReference>
<dbReference type="GO" id="GO:0046982">
    <property type="term" value="F:protein heterodimerization activity"/>
    <property type="evidence" value="ECO:0007669"/>
    <property type="project" value="InterPro"/>
</dbReference>
<protein>
    <recommendedName>
        <fullName evidence="3">Transcription initiation factor TFIID subunit 8</fullName>
    </recommendedName>
</protein>
<keyword evidence="9" id="KW-1185">Reference proteome</keyword>
<evidence type="ECO:0000256" key="6">
    <source>
        <dbReference type="ARBA" id="ARBA00023242"/>
    </source>
</evidence>
<gene>
    <name evidence="8" type="ORF">HETIRDRAFT_312215</name>
</gene>
<dbReference type="SMART" id="SM00576">
    <property type="entry name" value="BTP"/>
    <property type="match status" value="1"/>
</dbReference>
<keyword evidence="5" id="KW-0804">Transcription</keyword>
<dbReference type="OrthoDB" id="2193813at2759"/>
<dbReference type="Pfam" id="PF10406">
    <property type="entry name" value="TAF8_C"/>
    <property type="match status" value="1"/>
</dbReference>
<dbReference type="GO" id="GO:0005669">
    <property type="term" value="C:transcription factor TFIID complex"/>
    <property type="evidence" value="ECO:0007669"/>
    <property type="project" value="InterPro"/>
</dbReference>
<dbReference type="InterPro" id="IPR006565">
    <property type="entry name" value="BTP"/>
</dbReference>
<dbReference type="PANTHER" id="PTHR46469">
    <property type="entry name" value="TRANSCRIPTION INITIATION FACTOR TFIID SUBUNIT 8"/>
    <property type="match status" value="1"/>
</dbReference>
<dbReference type="HOGENOM" id="CLU_083387_0_0_1"/>
<organism evidence="8 9">
    <name type="scientific">Heterobasidion irregulare (strain TC 32-1)</name>
    <dbReference type="NCBI Taxonomy" id="747525"/>
    <lineage>
        <taxon>Eukaryota</taxon>
        <taxon>Fungi</taxon>
        <taxon>Dikarya</taxon>
        <taxon>Basidiomycota</taxon>
        <taxon>Agaricomycotina</taxon>
        <taxon>Agaricomycetes</taxon>
        <taxon>Russulales</taxon>
        <taxon>Bondarzewiaceae</taxon>
        <taxon>Heterobasidion</taxon>
        <taxon>Heterobasidion annosum species complex</taxon>
    </lineage>
</organism>
<evidence type="ECO:0000313" key="8">
    <source>
        <dbReference type="EMBL" id="ETW84287.1"/>
    </source>
</evidence>
<proteinExistence type="inferred from homology"/>
<dbReference type="InParanoid" id="W4KEN2"/>
<dbReference type="Gene3D" id="1.10.20.10">
    <property type="entry name" value="Histone, subunit A"/>
    <property type="match status" value="1"/>
</dbReference>
<evidence type="ECO:0000256" key="5">
    <source>
        <dbReference type="ARBA" id="ARBA00023163"/>
    </source>
</evidence>
<dbReference type="InterPro" id="IPR019473">
    <property type="entry name" value="TFIID_su8_C"/>
</dbReference>
<feature type="domain" description="Bromodomain associated" evidence="7">
    <location>
        <begin position="74"/>
        <end position="149"/>
    </location>
</feature>
<evidence type="ECO:0000256" key="3">
    <source>
        <dbReference type="ARBA" id="ARBA00017307"/>
    </source>
</evidence>
<evidence type="ECO:0000259" key="7">
    <source>
        <dbReference type="SMART" id="SM00576"/>
    </source>
</evidence>
<keyword evidence="6" id="KW-0539">Nucleus</keyword>
<dbReference type="eggNOG" id="ENOG502SEJ4">
    <property type="taxonomic scope" value="Eukaryota"/>
</dbReference>
<dbReference type="InterPro" id="IPR037818">
    <property type="entry name" value="TAF8"/>
</dbReference>
<dbReference type="EMBL" id="KI925456">
    <property type="protein sequence ID" value="ETW84287.1"/>
    <property type="molecule type" value="Genomic_DNA"/>
</dbReference>
<name>W4KEN2_HETIT</name>
<sequence length="289" mass="31806">MTSYPQSQPYGQAYGTFQASYAHYPSQSHYPSATYTPLSTSATSYPALFNLPKKSPSPEPMLLTPLAQSNVTSDVASRALHRLMSVELKAEGFDVAEPAAMKLLELEVVAFIEELHRRAHEYANLANRASPIAKDLLLACDEYGIEPKDLQSVKDTPKELEKCKLDLGHFESLILLPASPERPPSELLSSDDEGATPVVPSTLRTIPHFYPALPPKHTYLRTPPSPPKKQALPSLEKKLKNASLVQESLKNLLLATEDTSGPDDGELLGAIVNWEASGQPRKRWKLSPR</sequence>
<dbReference type="Pfam" id="PF07524">
    <property type="entry name" value="Bromo_TP"/>
    <property type="match status" value="1"/>
</dbReference>
<keyword evidence="4" id="KW-0805">Transcription regulation</keyword>
<dbReference type="PANTHER" id="PTHR46469:SF1">
    <property type="entry name" value="TRANSCRIPTION INITIATION FACTOR TFIID SUBUNIT 8"/>
    <property type="match status" value="1"/>
</dbReference>
<reference evidence="8 9" key="1">
    <citation type="journal article" date="2012" name="New Phytol.">
        <title>Insight into trade-off between wood decay and parasitism from the genome of a fungal forest pathogen.</title>
        <authorList>
            <person name="Olson A."/>
            <person name="Aerts A."/>
            <person name="Asiegbu F."/>
            <person name="Belbahri L."/>
            <person name="Bouzid O."/>
            <person name="Broberg A."/>
            <person name="Canback B."/>
            <person name="Coutinho P.M."/>
            <person name="Cullen D."/>
            <person name="Dalman K."/>
            <person name="Deflorio G."/>
            <person name="van Diepen L.T."/>
            <person name="Dunand C."/>
            <person name="Duplessis S."/>
            <person name="Durling M."/>
            <person name="Gonthier P."/>
            <person name="Grimwood J."/>
            <person name="Fossdal C.G."/>
            <person name="Hansson D."/>
            <person name="Henrissat B."/>
            <person name="Hietala A."/>
            <person name="Himmelstrand K."/>
            <person name="Hoffmeister D."/>
            <person name="Hogberg N."/>
            <person name="James T.Y."/>
            <person name="Karlsson M."/>
            <person name="Kohler A."/>
            <person name="Kues U."/>
            <person name="Lee Y.H."/>
            <person name="Lin Y.C."/>
            <person name="Lind M."/>
            <person name="Lindquist E."/>
            <person name="Lombard V."/>
            <person name="Lucas S."/>
            <person name="Lunden K."/>
            <person name="Morin E."/>
            <person name="Murat C."/>
            <person name="Park J."/>
            <person name="Raffaello T."/>
            <person name="Rouze P."/>
            <person name="Salamov A."/>
            <person name="Schmutz J."/>
            <person name="Solheim H."/>
            <person name="Stahlberg J."/>
            <person name="Velez H."/>
            <person name="de Vries R.P."/>
            <person name="Wiebenga A."/>
            <person name="Woodward S."/>
            <person name="Yakovlev I."/>
            <person name="Garbelotto M."/>
            <person name="Martin F."/>
            <person name="Grigoriev I.V."/>
            <person name="Stenlid J."/>
        </authorList>
    </citation>
    <scope>NUCLEOTIDE SEQUENCE [LARGE SCALE GENOMIC DNA]</scope>
    <source>
        <strain evidence="8 9">TC 32-1</strain>
    </source>
</reference>
<evidence type="ECO:0000256" key="2">
    <source>
        <dbReference type="ARBA" id="ARBA00008767"/>
    </source>
</evidence>
<dbReference type="CDD" id="cd00076">
    <property type="entry name" value="HFD_SF"/>
    <property type="match status" value="1"/>
</dbReference>
<dbReference type="GeneID" id="20669935"/>
<evidence type="ECO:0000256" key="4">
    <source>
        <dbReference type="ARBA" id="ARBA00023015"/>
    </source>
</evidence>
<dbReference type="InterPro" id="IPR009072">
    <property type="entry name" value="Histone-fold"/>
</dbReference>
<dbReference type="KEGG" id="hir:HETIRDRAFT_312215"/>
<comment type="subcellular location">
    <subcellularLocation>
        <location evidence="1">Nucleus</location>
    </subcellularLocation>
</comment>
<evidence type="ECO:0000313" key="9">
    <source>
        <dbReference type="Proteomes" id="UP000030671"/>
    </source>
</evidence>
<comment type="similarity">
    <text evidence="2">Belongs to the TAF8 family.</text>
</comment>
<dbReference type="STRING" id="747525.W4KEN2"/>